<protein>
    <recommendedName>
        <fullName evidence="2">F5/8 type C domain-containing protein</fullName>
    </recommendedName>
</protein>
<dbReference type="PROSITE" id="PS50022">
    <property type="entry name" value="FA58C_3"/>
    <property type="match status" value="1"/>
</dbReference>
<feature type="transmembrane region" description="Helical" evidence="1">
    <location>
        <begin position="129"/>
        <end position="148"/>
    </location>
</feature>
<dbReference type="Pfam" id="PF00754">
    <property type="entry name" value="F5_F8_type_C"/>
    <property type="match status" value="1"/>
</dbReference>
<sequence length="155" mass="17360">MAGILFHVGDSAVWTGDTNLMLGGTPSASSSYDGSTTPIKAVDGDEGTRWQSLNNWPLPQWWKYDLGDGNEAAIDKLRYRGYVNPFGPNSFEIQGSNNNSDWDILLATNGLDGNAWQEHLFVNSTAYRYYRFYVISNFGGIAVLIIEIEMMRQYT</sequence>
<keyword evidence="1" id="KW-0472">Membrane</keyword>
<name>X0VH78_9ZZZZ</name>
<dbReference type="InterPro" id="IPR008979">
    <property type="entry name" value="Galactose-bd-like_sf"/>
</dbReference>
<proteinExistence type="predicted"/>
<dbReference type="InterPro" id="IPR000421">
    <property type="entry name" value="FA58C"/>
</dbReference>
<evidence type="ECO:0000313" key="3">
    <source>
        <dbReference type="EMBL" id="GAG10537.1"/>
    </source>
</evidence>
<reference evidence="3" key="1">
    <citation type="journal article" date="2014" name="Front. Microbiol.">
        <title>High frequency of phylogenetically diverse reductive dehalogenase-homologous genes in deep subseafloor sedimentary metagenomes.</title>
        <authorList>
            <person name="Kawai M."/>
            <person name="Futagami T."/>
            <person name="Toyoda A."/>
            <person name="Takaki Y."/>
            <person name="Nishi S."/>
            <person name="Hori S."/>
            <person name="Arai W."/>
            <person name="Tsubouchi T."/>
            <person name="Morono Y."/>
            <person name="Uchiyama I."/>
            <person name="Ito T."/>
            <person name="Fujiyama A."/>
            <person name="Inagaki F."/>
            <person name="Takami H."/>
        </authorList>
    </citation>
    <scope>NUCLEOTIDE SEQUENCE</scope>
    <source>
        <strain evidence="3">Expedition CK06-06</strain>
    </source>
</reference>
<dbReference type="AlphaFoldDB" id="X0VH78"/>
<keyword evidence="1" id="KW-1133">Transmembrane helix</keyword>
<evidence type="ECO:0000256" key="1">
    <source>
        <dbReference type="SAM" id="Phobius"/>
    </source>
</evidence>
<feature type="domain" description="F5/8 type C" evidence="2">
    <location>
        <begin position="1"/>
        <end position="151"/>
    </location>
</feature>
<keyword evidence="1" id="KW-0812">Transmembrane</keyword>
<dbReference type="EMBL" id="BARS01020713">
    <property type="protein sequence ID" value="GAG10537.1"/>
    <property type="molecule type" value="Genomic_DNA"/>
</dbReference>
<gene>
    <name evidence="3" type="ORF">S01H1_33368</name>
</gene>
<accession>X0VH78</accession>
<dbReference type="SUPFAM" id="SSF49785">
    <property type="entry name" value="Galactose-binding domain-like"/>
    <property type="match status" value="1"/>
</dbReference>
<dbReference type="Gene3D" id="2.60.120.260">
    <property type="entry name" value="Galactose-binding domain-like"/>
    <property type="match status" value="1"/>
</dbReference>
<evidence type="ECO:0000259" key="2">
    <source>
        <dbReference type="PROSITE" id="PS50022"/>
    </source>
</evidence>
<comment type="caution">
    <text evidence="3">The sequence shown here is derived from an EMBL/GenBank/DDBJ whole genome shotgun (WGS) entry which is preliminary data.</text>
</comment>
<organism evidence="3">
    <name type="scientific">marine sediment metagenome</name>
    <dbReference type="NCBI Taxonomy" id="412755"/>
    <lineage>
        <taxon>unclassified sequences</taxon>
        <taxon>metagenomes</taxon>
        <taxon>ecological metagenomes</taxon>
    </lineage>
</organism>